<dbReference type="InterPro" id="IPR008969">
    <property type="entry name" value="CarboxyPept-like_regulatory"/>
</dbReference>
<name>A0A3E1NQY5_9BACT</name>
<protein>
    <recommendedName>
        <fullName evidence="3">Carboxypeptidase-like regulatory domain-containing protein</fullName>
    </recommendedName>
</protein>
<dbReference type="OrthoDB" id="714262at2"/>
<dbReference type="RefSeq" id="WP_116846073.1">
    <property type="nucleotide sequence ID" value="NZ_QTJU01000001.1"/>
</dbReference>
<evidence type="ECO:0008006" key="3">
    <source>
        <dbReference type="Google" id="ProtNLM"/>
    </source>
</evidence>
<keyword evidence="2" id="KW-1185">Reference proteome</keyword>
<dbReference type="EMBL" id="QTJU01000001">
    <property type="protein sequence ID" value="RFM30317.1"/>
    <property type="molecule type" value="Genomic_DNA"/>
</dbReference>
<dbReference type="AlphaFoldDB" id="A0A3E1NQY5"/>
<proteinExistence type="predicted"/>
<comment type="caution">
    <text evidence="1">The sequence shown here is derived from an EMBL/GenBank/DDBJ whole genome shotgun (WGS) entry which is preliminary data.</text>
</comment>
<dbReference type="SUPFAM" id="SSF49464">
    <property type="entry name" value="Carboxypeptidase regulatory domain-like"/>
    <property type="match status" value="1"/>
</dbReference>
<dbReference type="Proteomes" id="UP000261284">
    <property type="component" value="Unassembled WGS sequence"/>
</dbReference>
<sequence length="243" mass="28504">MAQSYAQLQRWDIQGTVYDYTNKRPVEAVTVLSTSGGVAITDTLGKYRVPVRQGDSIWFSYLGKNTMKYRVDTIENTAAFEIALHVDIHLLPEVRVRSSNYKFDSVQNRLDYAKIFNYRKPRLTTSSNPPSTYTPGSLTVGLDLDAIIDMFRVKKMRSMMALQKRLLQQEQDKYIDHRFTKRLVRQLTNADSTNVDIFMNTYRPSYELLQLFNDLELGYYIQQSYKNYIATKRRRPVYPQLRF</sequence>
<evidence type="ECO:0000313" key="2">
    <source>
        <dbReference type="Proteomes" id="UP000261284"/>
    </source>
</evidence>
<gene>
    <name evidence="1" type="ORF">DXN05_04980</name>
</gene>
<organism evidence="1 2">
    <name type="scientific">Deminuibacter soli</name>
    <dbReference type="NCBI Taxonomy" id="2291815"/>
    <lineage>
        <taxon>Bacteria</taxon>
        <taxon>Pseudomonadati</taxon>
        <taxon>Bacteroidota</taxon>
        <taxon>Chitinophagia</taxon>
        <taxon>Chitinophagales</taxon>
        <taxon>Chitinophagaceae</taxon>
        <taxon>Deminuibacter</taxon>
    </lineage>
</organism>
<reference evidence="1 2" key="1">
    <citation type="submission" date="2018-08" db="EMBL/GenBank/DDBJ databases">
        <title>Chitinophagaceae sp. K23C18032701, a novel bacterium isolated from forest soil.</title>
        <authorList>
            <person name="Wang C."/>
        </authorList>
    </citation>
    <scope>NUCLEOTIDE SEQUENCE [LARGE SCALE GENOMIC DNA]</scope>
    <source>
        <strain evidence="1 2">K23C18032701</strain>
    </source>
</reference>
<accession>A0A3E1NQY5</accession>
<evidence type="ECO:0000313" key="1">
    <source>
        <dbReference type="EMBL" id="RFM30317.1"/>
    </source>
</evidence>